<reference evidence="1 2" key="1">
    <citation type="submission" date="2023-08" db="EMBL/GenBank/DDBJ databases">
        <title>A Necator americanus chromosomal reference genome.</title>
        <authorList>
            <person name="Ilik V."/>
            <person name="Petrzelkova K.J."/>
            <person name="Pardy F."/>
            <person name="Fuh T."/>
            <person name="Niatou-Singa F.S."/>
            <person name="Gouil Q."/>
            <person name="Baker L."/>
            <person name="Ritchie M.E."/>
            <person name="Jex A.R."/>
            <person name="Gazzola D."/>
            <person name="Li H."/>
            <person name="Toshio Fujiwara R."/>
            <person name="Zhan B."/>
            <person name="Aroian R.V."/>
            <person name="Pafco B."/>
            <person name="Schwarz E.M."/>
        </authorList>
    </citation>
    <scope>NUCLEOTIDE SEQUENCE [LARGE SCALE GENOMIC DNA]</scope>
    <source>
        <strain evidence="1 2">Aroian</strain>
        <tissue evidence="1">Whole animal</tissue>
    </source>
</reference>
<accession>A0ABR1DRX7</accession>
<name>A0ABR1DRX7_NECAM</name>
<protein>
    <submittedName>
        <fullName evidence="1">Uncharacterized protein</fullName>
    </submittedName>
</protein>
<gene>
    <name evidence="1" type="primary">Necator_chrV.g17435</name>
    <name evidence="1" type="ORF">RB195_012645</name>
</gene>
<evidence type="ECO:0000313" key="1">
    <source>
        <dbReference type="EMBL" id="KAK6753169.1"/>
    </source>
</evidence>
<proteinExistence type="predicted"/>
<evidence type="ECO:0000313" key="2">
    <source>
        <dbReference type="Proteomes" id="UP001303046"/>
    </source>
</evidence>
<dbReference type="EMBL" id="JAVFWL010000005">
    <property type="protein sequence ID" value="KAK6753169.1"/>
    <property type="molecule type" value="Genomic_DNA"/>
</dbReference>
<keyword evidence="2" id="KW-1185">Reference proteome</keyword>
<comment type="caution">
    <text evidence="1">The sequence shown here is derived from an EMBL/GenBank/DDBJ whole genome shotgun (WGS) entry which is preliminary data.</text>
</comment>
<organism evidence="1 2">
    <name type="scientific">Necator americanus</name>
    <name type="common">Human hookworm</name>
    <dbReference type="NCBI Taxonomy" id="51031"/>
    <lineage>
        <taxon>Eukaryota</taxon>
        <taxon>Metazoa</taxon>
        <taxon>Ecdysozoa</taxon>
        <taxon>Nematoda</taxon>
        <taxon>Chromadorea</taxon>
        <taxon>Rhabditida</taxon>
        <taxon>Rhabditina</taxon>
        <taxon>Rhabditomorpha</taxon>
        <taxon>Strongyloidea</taxon>
        <taxon>Ancylostomatidae</taxon>
        <taxon>Bunostominae</taxon>
        <taxon>Necator</taxon>
    </lineage>
</organism>
<dbReference type="Proteomes" id="UP001303046">
    <property type="component" value="Unassembled WGS sequence"/>
</dbReference>
<sequence>MMPLKDRRVMFATERITVSKDFGSKNWYGVEILVSNEDFYMDQGPLIYPIVLSLGMFIRRRTMQIKRLAFSDDGPRLEGTELNQKQSFKDSSIGEGVKCWKRILEKLNAIVSRFRQV</sequence>